<dbReference type="SUPFAM" id="SSF56801">
    <property type="entry name" value="Acetyl-CoA synthetase-like"/>
    <property type="match status" value="1"/>
</dbReference>
<dbReference type="EMBL" id="CAJVPA010000021">
    <property type="protein sequence ID" value="CAG8233405.1"/>
    <property type="molecule type" value="Genomic_DNA"/>
</dbReference>
<dbReference type="InterPro" id="IPR000873">
    <property type="entry name" value="AMP-dep_synth/lig_dom"/>
</dbReference>
<evidence type="ECO:0000256" key="1">
    <source>
        <dbReference type="ARBA" id="ARBA00006432"/>
    </source>
</evidence>
<gene>
    <name evidence="4" type="ORF">PSALAMII_LOCUS374</name>
    <name evidence="5" type="ORF">PSALAMII_LOCUS4158</name>
</gene>
<organism evidence="4 6">
    <name type="scientific">Penicillium salamii</name>
    <dbReference type="NCBI Taxonomy" id="1612424"/>
    <lineage>
        <taxon>Eukaryota</taxon>
        <taxon>Fungi</taxon>
        <taxon>Dikarya</taxon>
        <taxon>Ascomycota</taxon>
        <taxon>Pezizomycotina</taxon>
        <taxon>Eurotiomycetes</taxon>
        <taxon>Eurotiomycetidae</taxon>
        <taxon>Eurotiales</taxon>
        <taxon>Aspergillaceae</taxon>
        <taxon>Penicillium</taxon>
    </lineage>
</organism>
<keyword evidence="2" id="KW-0472">Membrane</keyword>
<dbReference type="InterPro" id="IPR045851">
    <property type="entry name" value="AMP-bd_C_sf"/>
</dbReference>
<dbReference type="PANTHER" id="PTHR43201">
    <property type="entry name" value="ACYL-COA SYNTHETASE"/>
    <property type="match status" value="1"/>
</dbReference>
<evidence type="ECO:0000313" key="6">
    <source>
        <dbReference type="Proteomes" id="UP001152646"/>
    </source>
</evidence>
<dbReference type="Gene3D" id="3.40.50.12780">
    <property type="entry name" value="N-terminal domain of ligase-like"/>
    <property type="match status" value="1"/>
</dbReference>
<dbReference type="GO" id="GO:0006631">
    <property type="term" value="P:fatty acid metabolic process"/>
    <property type="evidence" value="ECO:0007669"/>
    <property type="project" value="TreeGrafter"/>
</dbReference>
<dbReference type="Proteomes" id="UP001152646">
    <property type="component" value="Unassembled WGS sequence"/>
</dbReference>
<evidence type="ECO:0000259" key="3">
    <source>
        <dbReference type="Pfam" id="PF00501"/>
    </source>
</evidence>
<name>A0A9W4I731_9EURO</name>
<evidence type="ECO:0000313" key="7">
    <source>
        <dbReference type="Proteomes" id="UP001152649"/>
    </source>
</evidence>
<dbReference type="Pfam" id="PF00501">
    <property type="entry name" value="AMP-binding"/>
    <property type="match status" value="1"/>
</dbReference>
<comment type="similarity">
    <text evidence="1">Belongs to the ATP-dependent AMP-binding enzyme family.</text>
</comment>
<sequence>MVHSPTVLVLFYKFQTIVAKMRNLNPSQLTRGLPDIPFFRRVLFLAHEGDHTAINDIESGIQASPSRLLHDTIRYRDKLRELIGPAALDHRGIVREENVFVIIISPGNYEFMVALCAIIAVGAAAIPLATTLLPEEVLYFREKFNSALILTGSGETERHDTIRQHLKGSENENHAVLIQLPPPAEAPAHVFIDRNVSFHSERPALALFTSGTTGPPKGLIHSIRYFNAFVRELGSSDDVFLYRRPIHNGVGLTDIIRYMLRGNRVDMIDWNSGPERVWKHLQQEEVTILTGSPDFWIRVKEYFEKEISKGSPETLQKSEEALRRLHTTRSSGALTMPSTKRFYRKQMGGRGFVIRFGTTETGPIGLETSCDDQDDSSVSEGRRISYLMQPLPGVEAKLANGDHSELLMKTPTMFTGYWGNEEATLAAFDDEGFYKTGDQAYMQGDTFVVEGRTKVDSYIFNTPVINCDSYKVPIYVVETAISSLPYISESHVLPISDSRLGSRVAAVVAYRTMPDEMPAKTLQSLREDLSAILPISQLPTMLRVLRGEDVFPRNSGGKVVKRKLKEMYFPQSQDPSLEEMPTEVQICDFYSKSAPRVAKCWDWAGLNC</sequence>
<proteinExistence type="inferred from homology"/>
<evidence type="ECO:0000256" key="2">
    <source>
        <dbReference type="SAM" id="Phobius"/>
    </source>
</evidence>
<reference evidence="4" key="1">
    <citation type="submission" date="2021-07" db="EMBL/GenBank/DDBJ databases">
        <authorList>
            <person name="Branca A.L. A."/>
        </authorList>
    </citation>
    <scope>NUCLEOTIDE SEQUENCE</scope>
</reference>
<keyword evidence="7" id="KW-1185">Reference proteome</keyword>
<comment type="caution">
    <text evidence="4">The sequence shown here is derived from an EMBL/GenBank/DDBJ whole genome shotgun (WGS) entry which is preliminary data.</text>
</comment>
<keyword evidence="2" id="KW-0812">Transmembrane</keyword>
<dbReference type="InterPro" id="IPR042099">
    <property type="entry name" value="ANL_N_sf"/>
</dbReference>
<evidence type="ECO:0000313" key="5">
    <source>
        <dbReference type="EMBL" id="CAG8365015.1"/>
    </source>
</evidence>
<dbReference type="OrthoDB" id="19232at2759"/>
<dbReference type="Gene3D" id="3.30.300.30">
    <property type="match status" value="1"/>
</dbReference>
<evidence type="ECO:0000313" key="4">
    <source>
        <dbReference type="EMBL" id="CAG8233405.1"/>
    </source>
</evidence>
<dbReference type="EMBL" id="CAJVPG010000156">
    <property type="protein sequence ID" value="CAG8365015.1"/>
    <property type="molecule type" value="Genomic_DNA"/>
</dbReference>
<feature type="domain" description="AMP-dependent synthetase/ligase" evidence="3">
    <location>
        <begin position="86"/>
        <end position="418"/>
    </location>
</feature>
<accession>A0A9W4I731</accession>
<dbReference type="PANTHER" id="PTHR43201:SF8">
    <property type="entry name" value="ACYL-COA SYNTHETASE FAMILY MEMBER 3"/>
    <property type="match status" value="1"/>
</dbReference>
<feature type="transmembrane region" description="Helical" evidence="2">
    <location>
        <begin position="111"/>
        <end position="133"/>
    </location>
</feature>
<dbReference type="Proteomes" id="UP001152649">
    <property type="component" value="Unassembled WGS sequence"/>
</dbReference>
<dbReference type="GO" id="GO:0031956">
    <property type="term" value="F:medium-chain fatty acid-CoA ligase activity"/>
    <property type="evidence" value="ECO:0007669"/>
    <property type="project" value="TreeGrafter"/>
</dbReference>
<keyword evidence="2" id="KW-1133">Transmembrane helix</keyword>
<protein>
    <recommendedName>
        <fullName evidence="3">AMP-dependent synthetase/ligase domain-containing protein</fullName>
    </recommendedName>
</protein>
<dbReference type="AlphaFoldDB" id="A0A9W4I731"/>